<name>A0A8H3VCG2_VENIN</name>
<protein>
    <submittedName>
        <fullName evidence="1">Uncharacterized protein</fullName>
    </submittedName>
</protein>
<evidence type="ECO:0000313" key="3">
    <source>
        <dbReference type="Proteomes" id="UP000447873"/>
    </source>
</evidence>
<dbReference type="Proteomes" id="UP000490939">
    <property type="component" value="Unassembled WGS sequence"/>
</dbReference>
<evidence type="ECO:0000313" key="4">
    <source>
        <dbReference type="Proteomes" id="UP000490939"/>
    </source>
</evidence>
<evidence type="ECO:0000313" key="2">
    <source>
        <dbReference type="EMBL" id="KAE9990953.1"/>
    </source>
</evidence>
<comment type="caution">
    <text evidence="1">The sequence shown here is derived from an EMBL/GenBank/DDBJ whole genome shotgun (WGS) entry which is preliminary data.</text>
</comment>
<keyword evidence="4" id="KW-1185">Reference proteome</keyword>
<gene>
    <name evidence="2" type="ORF">EG327_000724</name>
    <name evidence="1" type="ORF">EG328_006412</name>
</gene>
<organism evidence="1 3">
    <name type="scientific">Venturia inaequalis</name>
    <name type="common">Apple scab fungus</name>
    <dbReference type="NCBI Taxonomy" id="5025"/>
    <lineage>
        <taxon>Eukaryota</taxon>
        <taxon>Fungi</taxon>
        <taxon>Dikarya</taxon>
        <taxon>Ascomycota</taxon>
        <taxon>Pezizomycotina</taxon>
        <taxon>Dothideomycetes</taxon>
        <taxon>Pleosporomycetidae</taxon>
        <taxon>Venturiales</taxon>
        <taxon>Venturiaceae</taxon>
        <taxon>Venturia</taxon>
    </lineage>
</organism>
<dbReference type="EMBL" id="WNWR01000115">
    <property type="protein sequence ID" value="KAE9990953.1"/>
    <property type="molecule type" value="Genomic_DNA"/>
</dbReference>
<proteinExistence type="predicted"/>
<dbReference type="OrthoDB" id="10575504at2759"/>
<reference evidence="1 3" key="1">
    <citation type="submission" date="2018-12" db="EMBL/GenBank/DDBJ databases">
        <title>Venturia inaequalis Genome Resource.</title>
        <authorList>
            <person name="Lichtner F.J."/>
        </authorList>
    </citation>
    <scope>NUCLEOTIDE SEQUENCE [LARGE SCALE GENOMIC DNA]</scope>
    <source>
        <strain evidence="1 3">120213</strain>
        <strain evidence="2 4">DMI_063113</strain>
    </source>
</reference>
<evidence type="ECO:0000313" key="1">
    <source>
        <dbReference type="EMBL" id="KAE9986150.1"/>
    </source>
</evidence>
<dbReference type="AlphaFoldDB" id="A0A8H3VCG2"/>
<accession>A0A8H3VCG2</accession>
<dbReference type="EMBL" id="WNWS01000034">
    <property type="protein sequence ID" value="KAE9986150.1"/>
    <property type="molecule type" value="Genomic_DNA"/>
</dbReference>
<sequence length="128" mass="15174">MASKHSLSQMVIRLPPRFLSLPRELRHEILLSLIDPPAQDLFPGPGNYEDGRTDDWYSRRHELEQEVEIISAKLTRSTSHPELTDDIKYVRLKWKERLLWLGLAWMWKIYEDRLADCEQEGVGDDWDN</sequence>
<dbReference type="Proteomes" id="UP000447873">
    <property type="component" value="Unassembled WGS sequence"/>
</dbReference>